<name>A0A8K0HYI9_COCNU</name>
<dbReference type="EMBL" id="CM017873">
    <property type="protein sequence ID" value="KAG1330631.1"/>
    <property type="molecule type" value="Genomic_DNA"/>
</dbReference>
<comment type="caution">
    <text evidence="2">The sequence shown here is derived from an EMBL/GenBank/DDBJ whole genome shotgun (WGS) entry which is preliminary data.</text>
</comment>
<dbReference type="InterPro" id="IPR025461">
    <property type="entry name" value="ABA4-like"/>
</dbReference>
<evidence type="ECO:0000313" key="3">
    <source>
        <dbReference type="Proteomes" id="UP000797356"/>
    </source>
</evidence>
<protein>
    <submittedName>
        <fullName evidence="2">Protein ABA DEFICIENT 4, chloroplastic</fullName>
    </submittedName>
</protein>
<dbReference type="Proteomes" id="UP000797356">
    <property type="component" value="Chromosome 2"/>
</dbReference>
<accession>A0A8K0HYI9</accession>
<reference evidence="2" key="2">
    <citation type="submission" date="2019-07" db="EMBL/GenBank/DDBJ databases">
        <authorList>
            <person name="Yang Y."/>
            <person name="Bocs S."/>
            <person name="Baudouin L."/>
        </authorList>
    </citation>
    <scope>NUCLEOTIDE SEQUENCE</scope>
    <source>
        <tissue evidence="2">Spear leaf of Hainan Tall coconut</tissue>
    </source>
</reference>
<dbReference type="PANTHER" id="PTHR34543">
    <property type="entry name" value="PROTEIN ABA DEFICIENT 4, CHLOROPLASTIC"/>
    <property type="match status" value="1"/>
</dbReference>
<proteinExistence type="predicted"/>
<dbReference type="PANTHER" id="PTHR34543:SF1">
    <property type="entry name" value="PROTEIN ABA DEFICIENT 4, CHLOROPLASTIC"/>
    <property type="match status" value="1"/>
</dbReference>
<evidence type="ECO:0000313" key="2">
    <source>
        <dbReference type="EMBL" id="KAG1330631.1"/>
    </source>
</evidence>
<dbReference type="AlphaFoldDB" id="A0A8K0HYI9"/>
<organism evidence="2 3">
    <name type="scientific">Cocos nucifera</name>
    <name type="common">Coconut palm</name>
    <dbReference type="NCBI Taxonomy" id="13894"/>
    <lineage>
        <taxon>Eukaryota</taxon>
        <taxon>Viridiplantae</taxon>
        <taxon>Streptophyta</taxon>
        <taxon>Embryophyta</taxon>
        <taxon>Tracheophyta</taxon>
        <taxon>Spermatophyta</taxon>
        <taxon>Magnoliopsida</taxon>
        <taxon>Liliopsida</taxon>
        <taxon>Arecaceae</taxon>
        <taxon>Arecoideae</taxon>
        <taxon>Cocoseae</taxon>
        <taxon>Attaleinae</taxon>
        <taxon>Cocos</taxon>
    </lineage>
</organism>
<reference evidence="2" key="1">
    <citation type="journal article" date="2017" name="Gigascience">
        <title>The genome draft of coconut (Cocos nucifera).</title>
        <authorList>
            <person name="Xiao Y."/>
            <person name="Xu P."/>
            <person name="Fan H."/>
            <person name="Baudouin L."/>
            <person name="Xia W."/>
            <person name="Bocs S."/>
            <person name="Xu J."/>
            <person name="Li Q."/>
            <person name="Guo A."/>
            <person name="Zhou L."/>
            <person name="Li J."/>
            <person name="Wu Y."/>
            <person name="Ma Z."/>
            <person name="Armero A."/>
            <person name="Issali A.E."/>
            <person name="Liu N."/>
            <person name="Peng M."/>
            <person name="Yang Y."/>
        </authorList>
    </citation>
    <scope>NUCLEOTIDE SEQUENCE</scope>
    <source>
        <tissue evidence="2">Spear leaf of Hainan Tall coconut</tissue>
    </source>
</reference>
<dbReference type="Pfam" id="PF14108">
    <property type="entry name" value="ABA4-like"/>
    <property type="match status" value="1"/>
</dbReference>
<keyword evidence="1" id="KW-0812">Transmembrane</keyword>
<dbReference type="OrthoDB" id="196782at2759"/>
<gene>
    <name evidence="2" type="ORF">COCNU_02G005990</name>
</gene>
<sequence length="258" mass="28579">MARPIIPVAASCGLSAAPRYQMSLFFHYPCKAPFSAQATLPPKTMSHLSVAGFYYASNGLVARQEVLDLRSKLGTQWSFINGSRFVLRPKVSRIICHRSGFSPSALWITSSQIANGAFTWGTVAVLPFYALMVLAPNARLTRRLTDSSAPYVILGVLYAYLLSLSWTPDTLRMMFAGKYWLPELPGIAKMFTNEMTLASAWIHLLAVDLFAARQVFHDGIKNEVETRHSVSLCLFFCPIGIATHAITKVLTKMSNQSH</sequence>
<keyword evidence="3" id="KW-1185">Reference proteome</keyword>
<feature type="transmembrane region" description="Helical" evidence="1">
    <location>
        <begin position="148"/>
        <end position="167"/>
    </location>
</feature>
<feature type="transmembrane region" description="Helical" evidence="1">
    <location>
        <begin position="117"/>
        <end position="136"/>
    </location>
</feature>
<keyword evidence="1" id="KW-1133">Transmembrane helix</keyword>
<keyword evidence="1" id="KW-0472">Membrane</keyword>
<evidence type="ECO:0000256" key="1">
    <source>
        <dbReference type="SAM" id="Phobius"/>
    </source>
</evidence>